<dbReference type="PANTHER" id="PTHR15394">
    <property type="entry name" value="SERINE HYDROLASE RBBP9"/>
    <property type="match status" value="1"/>
</dbReference>
<dbReference type="InterPro" id="IPR010662">
    <property type="entry name" value="RBBP9/YdeN"/>
</dbReference>
<dbReference type="Pfam" id="PF06821">
    <property type="entry name" value="Ser_hydrolase"/>
    <property type="match status" value="1"/>
</dbReference>
<dbReference type="RefSeq" id="WP_238748484.1">
    <property type="nucleotide sequence ID" value="NZ_JAKOOW010000037.1"/>
</dbReference>
<dbReference type="InterPro" id="IPR029058">
    <property type="entry name" value="AB_hydrolase_fold"/>
</dbReference>
<dbReference type="PANTHER" id="PTHR15394:SF3">
    <property type="entry name" value="SERINE HYDROLASE RBBP9"/>
    <property type="match status" value="1"/>
</dbReference>
<dbReference type="PROSITE" id="PS51257">
    <property type="entry name" value="PROKAR_LIPOPROTEIN"/>
    <property type="match status" value="1"/>
</dbReference>
<dbReference type="EMBL" id="JAKOOW010000037">
    <property type="protein sequence ID" value="MCG6504927.1"/>
    <property type="molecule type" value="Genomic_DNA"/>
</dbReference>
<keyword evidence="1" id="KW-0378">Hydrolase</keyword>
<keyword evidence="2" id="KW-1185">Reference proteome</keyword>
<dbReference type="Gene3D" id="3.40.50.1820">
    <property type="entry name" value="alpha/beta hydrolase"/>
    <property type="match status" value="1"/>
</dbReference>
<proteinExistence type="predicted"/>
<comment type="caution">
    <text evidence="1">The sequence shown here is derived from an EMBL/GenBank/DDBJ whole genome shotgun (WGS) entry which is preliminary data.</text>
</comment>
<dbReference type="Proteomes" id="UP001298424">
    <property type="component" value="Unassembled WGS sequence"/>
</dbReference>
<sequence>MNRRQFCTAAAAGVLAACAGTAGQPEKTVYIIHGYGATPENHWFPWLHAQLRKQGICAVSVPLPDSEAPDFTRWQQTLAQYVGRPGARDFFVAHSLGTVSLLHYLSAANPPRIGGLVLVSAFGAPIPTLPEINGFDVDAYVARCHIDFAAIRRMSPHIELFTADNDSIVPPDNTRRLAAVLDGRLHIIPNGGHFLDREGFSELPPVLRALEQMAA</sequence>
<name>A0ABS9NQ62_9NEIS</name>
<accession>A0ABS9NQ62</accession>
<evidence type="ECO:0000313" key="2">
    <source>
        <dbReference type="Proteomes" id="UP001298424"/>
    </source>
</evidence>
<reference evidence="1 2" key="1">
    <citation type="submission" date="2022-02" db="EMBL/GenBank/DDBJ databases">
        <title>Genome sequence data of Kingella unionensis sp. nov. strain CICC 24913 (CCUG 75125).</title>
        <authorList>
            <person name="Xiao M."/>
        </authorList>
    </citation>
    <scope>NUCLEOTIDE SEQUENCE [LARGE SCALE GENOMIC DNA]</scope>
    <source>
        <strain evidence="1 2">CICC 24913</strain>
    </source>
</reference>
<dbReference type="SUPFAM" id="SSF53474">
    <property type="entry name" value="alpha/beta-Hydrolases"/>
    <property type="match status" value="1"/>
</dbReference>
<organism evidence="1 2">
    <name type="scientific">Kingella pumchi</name>
    <dbReference type="NCBI Taxonomy" id="2779506"/>
    <lineage>
        <taxon>Bacteria</taxon>
        <taxon>Pseudomonadati</taxon>
        <taxon>Pseudomonadota</taxon>
        <taxon>Betaproteobacteria</taxon>
        <taxon>Neisseriales</taxon>
        <taxon>Neisseriaceae</taxon>
        <taxon>Kingella</taxon>
    </lineage>
</organism>
<protein>
    <submittedName>
        <fullName evidence="1">Alpha/beta hydrolase</fullName>
    </submittedName>
</protein>
<gene>
    <name evidence="1" type="ORF">MB824_10520</name>
</gene>
<dbReference type="GO" id="GO:0016787">
    <property type="term" value="F:hydrolase activity"/>
    <property type="evidence" value="ECO:0007669"/>
    <property type="project" value="UniProtKB-KW"/>
</dbReference>
<evidence type="ECO:0000313" key="1">
    <source>
        <dbReference type="EMBL" id="MCG6504927.1"/>
    </source>
</evidence>